<feature type="region of interest" description="Disordered" evidence="8">
    <location>
        <begin position="1470"/>
        <end position="1515"/>
    </location>
</feature>
<gene>
    <name evidence="10" type="ORF">GRJ2_001740400</name>
</gene>
<evidence type="ECO:0000256" key="3">
    <source>
        <dbReference type="ARBA" id="ARBA00022824"/>
    </source>
</evidence>
<evidence type="ECO:0000256" key="2">
    <source>
        <dbReference type="ARBA" id="ARBA00022692"/>
    </source>
</evidence>
<feature type="transmembrane region" description="Helical" evidence="9">
    <location>
        <begin position="382"/>
        <end position="403"/>
    </location>
</feature>
<keyword evidence="6 9" id="KW-0472">Membrane</keyword>
<keyword evidence="5 7" id="KW-0175">Coiled coil</keyword>
<feature type="transmembrane region" description="Helical" evidence="9">
    <location>
        <begin position="283"/>
        <end position="306"/>
    </location>
</feature>
<evidence type="ECO:0000256" key="5">
    <source>
        <dbReference type="ARBA" id="ARBA00023054"/>
    </source>
</evidence>
<sequence length="1515" mass="174259">MLLPPQCLPWAAQTPPGIVRMYPSTLGNTCALPAKALLYAPPELIGISPSLPQSPVKVMATMAGEDCVRKRQSGSTTTYKNSENEETQRRPESERSFQNSSNGRVDVDHVITRKMQLIAEAEQLKPAFMKEVDSHFTEFVNSLVAKSALLDSSSSASIFPASCSEKELHKAKALRAPPEHGKIFTARRSLLDELFEVSHIRTIYHMFIALLIVFILSTLLVDFIDEGRLVLGFDLLVFVFGKFPVVFCTWLCMFCATVIVPYNLFVWWAQVYCSSSHRVIHSLFYGMLFTLFQIAGLGFGPTYIAVSYALPPASRFIVILEQVRLVMKAHSFVRENVPRVLSSVKDKSSTVPIPRISQYLYFLFAPTLIYRDNYPRNPMIRWGYVATKFAQVLGSLFYAYYIFVRLCIPQFRNSSQETFNLRGLVLCIFNSILPGVLILFLVFFAFLHCWLNAFAEMLRFADRMFYKDWWNSTSYANYYRTWNVVVHDWLYYYAYRDFLWFFGKKFKAAAMLSVFTVSAAVHEYVLSICFGYFYPVLFCLFTCFGVVFNFTLNDRRKGPIWNVIMWTSLFLGQGVIICLYSQEWYARQYCPMENPTFLDYLKPRSWSCHVKIINAVETVLMCYFPEIPKLRGIPRMLDHIRPVSSSLERSFVPEEVFRSLTCASSSLNSPEYLQSPQTTKIPLGFRRATLADTLVPKEFHIVKNRGVLPLKYFDEKPSGRLEVIQLMEVMDSMLEKAGVDKLIRVTGPSQLHNLLELMKAEQNIYNIVFHELIRQVSVDCMERGQLLSKLRQRYVGLLERIPEQMKTLYKKMMAQQLVDRHITEELLYFKESVGQLASELCEVREHDRKVTKEAEKAQEELAAAMWEAKGNANLFEEYRELYELQRARLEEQVLQLARERDIWSSAAYDLALKDTGDLADLQEETEQFRERLGHAGAEMERSEESSQGKLQIVCSSLNKWLQYFHCSDFSSPLNEKLLDEILQDIKNLINMLKEDLRQYGGEVHLRKMESLRSAASLQEHWTELGLTVLNRHRDFAGALPPQHAALEEINQRACELYQQYNIRISGNNGTARFLTALVRSMEDWLFKVQKLKQGSGMHEVELWTFYHEIPAWLAQVDAVMSCIGSSQLHEAKSDKKPHFPVVRREFFQMIQRWVLSMNNEVEKNITHLNEKVTELHRNLSLWLVNLLRYMIADRLSCECPQRQEADTKMDEELRLLRACKLQHEAEELVAEMGKLSGSIVSCCHEIVNAIVRKKRSEMDLEADFELEELNKIKTECCNWIQVCILLLSEIKGTPVSFLDLEELRNLFGSEELQLKLKLKDTIISSTQEELEAEDANSSRKPVTEEEILVVKEEIAIMQQSGAGMDYLTEGDEATADMIRCVGHDSNIHLKSLKSDTVSVTGREMTATKSLTPFSQKEFEALAMLEHLQVQLLETEIRAQNAEERAEGLEEKLEEALQRIKELESELEKEGKVIPEATHKEGQEKYFQESVSEVSTCSSPKASTSGQSKGSRKSKH</sequence>
<dbReference type="InterPro" id="IPR019347">
    <property type="entry name" value="Axonemal_dynein_light_chain"/>
</dbReference>
<keyword evidence="4 9" id="KW-1133">Transmembrane helix</keyword>
<feature type="transmembrane region" description="Helical" evidence="9">
    <location>
        <begin position="203"/>
        <end position="224"/>
    </location>
</feature>
<feature type="transmembrane region" description="Helical" evidence="9">
    <location>
        <begin position="506"/>
        <end position="526"/>
    </location>
</feature>
<reference evidence="10 11" key="1">
    <citation type="submission" date="2024-06" db="EMBL/GenBank/DDBJ databases">
        <title>The draft genome of Grus japonensis, version 3.</title>
        <authorList>
            <person name="Nabeshima K."/>
            <person name="Suzuki S."/>
            <person name="Onuma M."/>
        </authorList>
    </citation>
    <scope>NUCLEOTIDE SEQUENCE [LARGE SCALE GENOMIC DNA]</scope>
    <source>
        <strain evidence="10 11">451A</strain>
    </source>
</reference>
<feature type="compositionally biased region" description="Basic and acidic residues" evidence="8">
    <location>
        <begin position="1470"/>
        <end position="1486"/>
    </location>
</feature>
<dbReference type="PANTHER" id="PTHR23052">
    <property type="entry name" value="AXONEMAL DYNEIN LIGHT CHAIN DOMAIN-CONTAINING PROTEIN 1"/>
    <property type="match status" value="1"/>
</dbReference>
<evidence type="ECO:0000313" key="10">
    <source>
        <dbReference type="EMBL" id="GAB0192751.1"/>
    </source>
</evidence>
<feature type="transmembrane region" description="Helical" evidence="9">
    <location>
        <begin position="563"/>
        <end position="582"/>
    </location>
</feature>
<evidence type="ECO:0000256" key="9">
    <source>
        <dbReference type="SAM" id="Phobius"/>
    </source>
</evidence>
<comment type="caution">
    <text evidence="10">The sequence shown here is derived from an EMBL/GenBank/DDBJ whole genome shotgun (WGS) entry which is preliminary data.</text>
</comment>
<keyword evidence="2 9" id="KW-0812">Transmembrane</keyword>
<organism evidence="10 11">
    <name type="scientific">Grus japonensis</name>
    <name type="common">Japanese crane</name>
    <name type="synonym">Red-crowned crane</name>
    <dbReference type="NCBI Taxonomy" id="30415"/>
    <lineage>
        <taxon>Eukaryota</taxon>
        <taxon>Metazoa</taxon>
        <taxon>Chordata</taxon>
        <taxon>Craniata</taxon>
        <taxon>Vertebrata</taxon>
        <taxon>Euteleostomi</taxon>
        <taxon>Archelosauria</taxon>
        <taxon>Archosauria</taxon>
        <taxon>Dinosauria</taxon>
        <taxon>Saurischia</taxon>
        <taxon>Theropoda</taxon>
        <taxon>Coelurosauria</taxon>
        <taxon>Aves</taxon>
        <taxon>Neognathae</taxon>
        <taxon>Neoaves</taxon>
        <taxon>Gruiformes</taxon>
        <taxon>Gruidae</taxon>
        <taxon>Grus</taxon>
    </lineage>
</organism>
<dbReference type="InterPro" id="IPR052845">
    <property type="entry name" value="Axonemal_dynein_LC_domain"/>
</dbReference>
<dbReference type="PANTHER" id="PTHR23052:SF1">
    <property type="entry name" value="AXONEMAL DYNEIN LIGHT CHAIN DOMAIN-CONTAINING PROTEIN 1"/>
    <property type="match status" value="1"/>
</dbReference>
<feature type="transmembrane region" description="Helical" evidence="9">
    <location>
        <begin position="244"/>
        <end position="271"/>
    </location>
</feature>
<keyword evidence="11" id="KW-1185">Reference proteome</keyword>
<feature type="compositionally biased region" description="Basic and acidic residues" evidence="8">
    <location>
        <begin position="82"/>
        <end position="95"/>
    </location>
</feature>
<dbReference type="InterPro" id="IPR004299">
    <property type="entry name" value="MBOAT_fam"/>
</dbReference>
<dbReference type="GO" id="GO:0005789">
    <property type="term" value="C:endoplasmic reticulum membrane"/>
    <property type="evidence" value="ECO:0007669"/>
    <property type="project" value="UniProtKB-SubCell"/>
</dbReference>
<feature type="transmembrane region" description="Helical" evidence="9">
    <location>
        <begin position="532"/>
        <end position="551"/>
    </location>
</feature>
<evidence type="ECO:0000256" key="4">
    <source>
        <dbReference type="ARBA" id="ARBA00022989"/>
    </source>
</evidence>
<dbReference type="Pfam" id="PF10211">
    <property type="entry name" value="Ax_dynein_light"/>
    <property type="match status" value="1"/>
</dbReference>
<feature type="transmembrane region" description="Helical" evidence="9">
    <location>
        <begin position="423"/>
        <end position="451"/>
    </location>
</feature>
<name>A0ABC9X5A3_GRUJA</name>
<evidence type="ECO:0000256" key="1">
    <source>
        <dbReference type="ARBA" id="ARBA00004477"/>
    </source>
</evidence>
<dbReference type="Proteomes" id="UP001623348">
    <property type="component" value="Unassembled WGS sequence"/>
</dbReference>
<evidence type="ECO:0000256" key="7">
    <source>
        <dbReference type="SAM" id="Coils"/>
    </source>
</evidence>
<protein>
    <submittedName>
        <fullName evidence="10">Axonemal dynein light chain domain-containing protein 1-like</fullName>
    </submittedName>
</protein>
<evidence type="ECO:0000256" key="8">
    <source>
        <dbReference type="SAM" id="MobiDB-lite"/>
    </source>
</evidence>
<feature type="coiled-coil region" evidence="7">
    <location>
        <begin position="879"/>
        <end position="938"/>
    </location>
</feature>
<keyword evidence="3" id="KW-0256">Endoplasmic reticulum</keyword>
<comment type="subcellular location">
    <subcellularLocation>
        <location evidence="1">Endoplasmic reticulum membrane</location>
        <topology evidence="1">Multi-pass membrane protein</topology>
    </subcellularLocation>
</comment>
<feature type="compositionally biased region" description="Polar residues" evidence="8">
    <location>
        <begin position="1488"/>
        <end position="1508"/>
    </location>
</feature>
<dbReference type="Pfam" id="PF03062">
    <property type="entry name" value="MBOAT"/>
    <property type="match status" value="1"/>
</dbReference>
<evidence type="ECO:0000313" key="11">
    <source>
        <dbReference type="Proteomes" id="UP001623348"/>
    </source>
</evidence>
<accession>A0ABC9X5A3</accession>
<dbReference type="EMBL" id="BAAFJT010000008">
    <property type="protein sequence ID" value="GAB0192751.1"/>
    <property type="molecule type" value="Genomic_DNA"/>
</dbReference>
<evidence type="ECO:0000256" key="6">
    <source>
        <dbReference type="ARBA" id="ARBA00023136"/>
    </source>
</evidence>
<proteinExistence type="predicted"/>
<feature type="region of interest" description="Disordered" evidence="8">
    <location>
        <begin position="69"/>
        <end position="105"/>
    </location>
</feature>